<name>A0ABT0IKR3_9HYPH</name>
<dbReference type="HAMAP" id="MF_01147">
    <property type="entry name" value="Lgt"/>
    <property type="match status" value="1"/>
</dbReference>
<evidence type="ECO:0000256" key="2">
    <source>
        <dbReference type="ARBA" id="ARBA00022475"/>
    </source>
</evidence>
<comment type="similarity">
    <text evidence="1 7">Belongs to the Lgt family.</text>
</comment>
<dbReference type="GO" id="GO:0008961">
    <property type="term" value="F:phosphatidylglycerol-prolipoprotein diacylglyceryl transferase activity"/>
    <property type="evidence" value="ECO:0007669"/>
    <property type="project" value="UniProtKB-EC"/>
</dbReference>
<keyword evidence="6 7" id="KW-0472">Membrane</keyword>
<dbReference type="PANTHER" id="PTHR30589:SF0">
    <property type="entry name" value="PHOSPHATIDYLGLYCEROL--PROLIPOPROTEIN DIACYLGLYCERYL TRANSFERASE"/>
    <property type="match status" value="1"/>
</dbReference>
<dbReference type="RefSeq" id="WP_248681382.1">
    <property type="nucleotide sequence ID" value="NZ_JALPRY010000001.1"/>
</dbReference>
<dbReference type="EMBL" id="JALPRY010000001">
    <property type="protein sequence ID" value="MCK8778469.1"/>
    <property type="molecule type" value="Genomic_DNA"/>
</dbReference>
<evidence type="ECO:0000256" key="6">
    <source>
        <dbReference type="ARBA" id="ARBA00023136"/>
    </source>
</evidence>
<proteinExistence type="inferred from homology"/>
<comment type="function">
    <text evidence="7">Catalyzes the transfer of the diacylglyceryl group from phosphatidylglycerol to the sulfhydryl group of the N-terminal cysteine of a prolipoprotein, the first step in the formation of mature lipoproteins.</text>
</comment>
<comment type="pathway">
    <text evidence="7">Protein modification; lipoprotein biosynthesis (diacylglyceryl transfer).</text>
</comment>
<dbReference type="PANTHER" id="PTHR30589">
    <property type="entry name" value="PROLIPOPROTEIN DIACYLGLYCERYL TRANSFERASE"/>
    <property type="match status" value="1"/>
</dbReference>
<feature type="binding site" evidence="7">
    <location>
        <position position="154"/>
    </location>
    <ligand>
        <name>a 1,2-diacyl-sn-glycero-3-phospho-(1'-sn-glycerol)</name>
        <dbReference type="ChEBI" id="CHEBI:64716"/>
    </ligand>
</feature>
<feature type="transmembrane region" description="Helical" evidence="7">
    <location>
        <begin position="139"/>
        <end position="159"/>
    </location>
</feature>
<sequence length="284" mass="30935">MYQALHHVALLPFPNIDPVAFSLGPLSVHWYGLAYVAGILVGWLYARKLIGNGELWQNGVSPITRPQLDDFLVWVAVGIVLGGRIGYILFYDFPAVAANPLRAIEIWNGGMSFHGGFLGATIAMILFSRKNGIPTWSLFDMVAAVVPIGLFFGRLANFINGELWGRLSSMPWAVVFPTGGPFARHPSQLYEAGLEGIVLLLVLALLVYRFKVLKRPGVLAGSFVIGYALSRIFVEFFREPDAQLGYLLGTGWLTMGMVLSLPMVAVGIWAIVRARAATAASAAR</sequence>
<dbReference type="NCBIfam" id="TIGR00544">
    <property type="entry name" value="lgt"/>
    <property type="match status" value="1"/>
</dbReference>
<feature type="transmembrane region" description="Helical" evidence="7">
    <location>
        <begin position="246"/>
        <end position="272"/>
    </location>
</feature>
<dbReference type="EC" id="2.5.1.145" evidence="7"/>
<comment type="subcellular location">
    <subcellularLocation>
        <location evidence="7">Cell membrane</location>
        <topology evidence="7">Multi-pass membrane protein</topology>
    </subcellularLocation>
</comment>
<evidence type="ECO:0000256" key="5">
    <source>
        <dbReference type="ARBA" id="ARBA00022989"/>
    </source>
</evidence>
<evidence type="ECO:0000256" key="4">
    <source>
        <dbReference type="ARBA" id="ARBA00022692"/>
    </source>
</evidence>
<feature type="transmembrane region" description="Helical" evidence="7">
    <location>
        <begin position="110"/>
        <end position="127"/>
    </location>
</feature>
<feature type="transmembrane region" description="Helical" evidence="7">
    <location>
        <begin position="71"/>
        <end position="90"/>
    </location>
</feature>
<reference evidence="8 9" key="1">
    <citation type="submission" date="2022-04" db="EMBL/GenBank/DDBJ databases">
        <title>Rhizobium coralii sp. nov., isolated from coral Turbinaria peltata.</title>
        <authorList>
            <person name="Sun H."/>
        </authorList>
    </citation>
    <scope>NUCLEOTIDE SEQUENCE [LARGE SCALE GENOMIC DNA]</scope>
    <source>
        <strain evidence="8 9">NTR19</strain>
    </source>
</reference>
<keyword evidence="9" id="KW-1185">Reference proteome</keyword>
<keyword evidence="4 7" id="KW-0812">Transmembrane</keyword>
<dbReference type="InterPro" id="IPR001640">
    <property type="entry name" value="Lgt"/>
</dbReference>
<evidence type="ECO:0000313" key="9">
    <source>
        <dbReference type="Proteomes" id="UP001202827"/>
    </source>
</evidence>
<dbReference type="Pfam" id="PF01790">
    <property type="entry name" value="LGT"/>
    <property type="match status" value="1"/>
</dbReference>
<gene>
    <name evidence="7 8" type="primary">lgt</name>
    <name evidence="8" type="ORF">M0654_00595</name>
</gene>
<accession>A0ABT0IKR3</accession>
<comment type="catalytic activity">
    <reaction evidence="7">
        <text>L-cysteinyl-[prolipoprotein] + a 1,2-diacyl-sn-glycero-3-phospho-(1'-sn-glycerol) = an S-1,2-diacyl-sn-glyceryl-L-cysteinyl-[prolipoprotein] + sn-glycerol 1-phosphate + H(+)</text>
        <dbReference type="Rhea" id="RHEA:56712"/>
        <dbReference type="Rhea" id="RHEA-COMP:14679"/>
        <dbReference type="Rhea" id="RHEA-COMP:14680"/>
        <dbReference type="ChEBI" id="CHEBI:15378"/>
        <dbReference type="ChEBI" id="CHEBI:29950"/>
        <dbReference type="ChEBI" id="CHEBI:57685"/>
        <dbReference type="ChEBI" id="CHEBI:64716"/>
        <dbReference type="ChEBI" id="CHEBI:140658"/>
        <dbReference type="EC" id="2.5.1.145"/>
    </reaction>
</comment>
<feature type="transmembrane region" description="Helical" evidence="7">
    <location>
        <begin position="217"/>
        <end position="234"/>
    </location>
</feature>
<protein>
    <recommendedName>
        <fullName evidence="7">Phosphatidylglycerol--prolipoprotein diacylglyceryl transferase</fullName>
        <ecNumber evidence="7">2.5.1.145</ecNumber>
    </recommendedName>
</protein>
<evidence type="ECO:0000256" key="3">
    <source>
        <dbReference type="ARBA" id="ARBA00022679"/>
    </source>
</evidence>
<feature type="transmembrane region" description="Helical" evidence="7">
    <location>
        <begin position="28"/>
        <end position="46"/>
    </location>
</feature>
<evidence type="ECO:0000256" key="1">
    <source>
        <dbReference type="ARBA" id="ARBA00007150"/>
    </source>
</evidence>
<keyword evidence="5 7" id="KW-1133">Transmembrane helix</keyword>
<organism evidence="8 9">
    <name type="scientific">Neorhizobium turbinariae</name>
    <dbReference type="NCBI Taxonomy" id="2937795"/>
    <lineage>
        <taxon>Bacteria</taxon>
        <taxon>Pseudomonadati</taxon>
        <taxon>Pseudomonadota</taxon>
        <taxon>Alphaproteobacteria</taxon>
        <taxon>Hyphomicrobiales</taxon>
        <taxon>Rhizobiaceae</taxon>
        <taxon>Rhizobium/Agrobacterium group</taxon>
        <taxon>Neorhizobium</taxon>
    </lineage>
</organism>
<feature type="transmembrane region" description="Helical" evidence="7">
    <location>
        <begin position="192"/>
        <end position="210"/>
    </location>
</feature>
<dbReference type="PROSITE" id="PS01311">
    <property type="entry name" value="LGT"/>
    <property type="match status" value="1"/>
</dbReference>
<evidence type="ECO:0000313" key="8">
    <source>
        <dbReference type="EMBL" id="MCK8778469.1"/>
    </source>
</evidence>
<keyword evidence="2 7" id="KW-1003">Cell membrane</keyword>
<dbReference type="Proteomes" id="UP001202827">
    <property type="component" value="Unassembled WGS sequence"/>
</dbReference>
<keyword evidence="3 7" id="KW-0808">Transferase</keyword>
<comment type="caution">
    <text evidence="8">The sequence shown here is derived from an EMBL/GenBank/DDBJ whole genome shotgun (WGS) entry which is preliminary data.</text>
</comment>
<evidence type="ECO:0000256" key="7">
    <source>
        <dbReference type="HAMAP-Rule" id="MF_01147"/>
    </source>
</evidence>